<keyword evidence="2" id="KW-1185">Reference proteome</keyword>
<dbReference type="AlphaFoldDB" id="A0A3A9Z8M9"/>
<dbReference type="OrthoDB" id="3430872at2"/>
<name>A0A3A9Z8M9_9ACTN</name>
<sequence length="62" mass="6902">MTYTNPSGCFAIPAGVVITSNFTDQTIRMYDNSGCVEPEFRRLVPGEEYLSISDHQMSVLVL</sequence>
<dbReference type="EMBL" id="RBAL01000003">
    <property type="protein sequence ID" value="RKN44751.1"/>
    <property type="molecule type" value="Genomic_DNA"/>
</dbReference>
<reference evidence="1 2" key="1">
    <citation type="journal article" date="2014" name="Int. J. Syst. Evol. Microbiol.">
        <title>Streptomyces hoynatensis sp. nov., isolated from deep marine sediment.</title>
        <authorList>
            <person name="Veyisoglu A."/>
            <person name="Sahin N."/>
        </authorList>
    </citation>
    <scope>NUCLEOTIDE SEQUENCE [LARGE SCALE GENOMIC DNA]</scope>
    <source>
        <strain evidence="1 2">KCTC 29097</strain>
    </source>
</reference>
<dbReference type="Proteomes" id="UP000272474">
    <property type="component" value="Unassembled WGS sequence"/>
</dbReference>
<organism evidence="1 2">
    <name type="scientific">Streptomyces hoynatensis</name>
    <dbReference type="NCBI Taxonomy" id="1141874"/>
    <lineage>
        <taxon>Bacteria</taxon>
        <taxon>Bacillati</taxon>
        <taxon>Actinomycetota</taxon>
        <taxon>Actinomycetes</taxon>
        <taxon>Kitasatosporales</taxon>
        <taxon>Streptomycetaceae</taxon>
        <taxon>Streptomyces</taxon>
    </lineage>
</organism>
<accession>A0A3A9Z8M9</accession>
<evidence type="ECO:0000313" key="1">
    <source>
        <dbReference type="EMBL" id="RKN44751.1"/>
    </source>
</evidence>
<dbReference type="RefSeq" id="WP_120676453.1">
    <property type="nucleotide sequence ID" value="NZ_RBAL01000003.1"/>
</dbReference>
<proteinExistence type="predicted"/>
<gene>
    <name evidence="1" type="ORF">D7294_06360</name>
</gene>
<comment type="caution">
    <text evidence="1">The sequence shown here is derived from an EMBL/GenBank/DDBJ whole genome shotgun (WGS) entry which is preliminary data.</text>
</comment>
<protein>
    <submittedName>
        <fullName evidence="1">Uncharacterized protein</fullName>
    </submittedName>
</protein>
<evidence type="ECO:0000313" key="2">
    <source>
        <dbReference type="Proteomes" id="UP000272474"/>
    </source>
</evidence>